<gene>
    <name evidence="8" type="ORF">CEUR00632_LOCUS940</name>
</gene>
<evidence type="ECO:0000256" key="1">
    <source>
        <dbReference type="ARBA" id="ARBA00004141"/>
    </source>
</evidence>
<dbReference type="EMBL" id="HBEC01001972">
    <property type="protein sequence ID" value="CAD8280905.1"/>
    <property type="molecule type" value="Transcribed_RNA"/>
</dbReference>
<comment type="subcellular location">
    <subcellularLocation>
        <location evidence="1">Membrane</location>
        <topology evidence="1">Multi-pass membrane protein</topology>
    </subcellularLocation>
</comment>
<keyword evidence="5 7" id="KW-1133">Transmembrane helix</keyword>
<evidence type="ECO:0000313" key="8">
    <source>
        <dbReference type="EMBL" id="CAD8280905.1"/>
    </source>
</evidence>
<feature type="transmembrane region" description="Helical" evidence="7">
    <location>
        <begin position="211"/>
        <end position="230"/>
    </location>
</feature>
<dbReference type="PRINTS" id="PR00171">
    <property type="entry name" value="SUGRTRNSPORT"/>
</dbReference>
<evidence type="ECO:0000256" key="5">
    <source>
        <dbReference type="ARBA" id="ARBA00022989"/>
    </source>
</evidence>
<dbReference type="GO" id="GO:0016020">
    <property type="term" value="C:membrane"/>
    <property type="evidence" value="ECO:0007669"/>
    <property type="project" value="UniProtKB-SubCell"/>
</dbReference>
<evidence type="ECO:0000256" key="7">
    <source>
        <dbReference type="SAM" id="Phobius"/>
    </source>
</evidence>
<dbReference type="InterPro" id="IPR003663">
    <property type="entry name" value="Sugar/inositol_transpt"/>
</dbReference>
<dbReference type="Gene3D" id="1.20.1250.20">
    <property type="entry name" value="MFS general substrate transporter like domains"/>
    <property type="match status" value="1"/>
</dbReference>
<keyword evidence="3" id="KW-0813">Transport</keyword>
<feature type="transmembrane region" description="Helical" evidence="7">
    <location>
        <begin position="173"/>
        <end position="199"/>
    </location>
</feature>
<dbReference type="AlphaFoldDB" id="A0A7R9YR06"/>
<feature type="transmembrane region" description="Helical" evidence="7">
    <location>
        <begin position="147"/>
        <end position="167"/>
    </location>
</feature>
<evidence type="ECO:0000256" key="3">
    <source>
        <dbReference type="ARBA" id="ARBA00022448"/>
    </source>
</evidence>
<evidence type="ECO:0000256" key="6">
    <source>
        <dbReference type="ARBA" id="ARBA00023136"/>
    </source>
</evidence>
<protein>
    <recommendedName>
        <fullName evidence="9">Major facilitator superfamily (MFS) profile domain-containing protein</fullName>
    </recommendedName>
</protein>
<dbReference type="GO" id="GO:0022857">
    <property type="term" value="F:transmembrane transporter activity"/>
    <property type="evidence" value="ECO:0007669"/>
    <property type="project" value="InterPro"/>
</dbReference>
<dbReference type="PANTHER" id="PTHR48023">
    <property type="entry name" value="D-XYLOSE-PROTON SYMPORTER-LIKE 2"/>
    <property type="match status" value="1"/>
</dbReference>
<keyword evidence="4 7" id="KW-0812">Transmembrane</keyword>
<dbReference type="PANTHER" id="PTHR48023:SF4">
    <property type="entry name" value="D-XYLOSE-PROTON SYMPORTER-LIKE 2"/>
    <property type="match status" value="1"/>
</dbReference>
<keyword evidence="6 7" id="KW-0472">Membrane</keyword>
<dbReference type="InterPro" id="IPR005828">
    <property type="entry name" value="MFS_sugar_transport-like"/>
</dbReference>
<evidence type="ECO:0000256" key="2">
    <source>
        <dbReference type="ARBA" id="ARBA00010992"/>
    </source>
</evidence>
<sequence>MEPPVTPPAALATAEQQRSAGYVRARAALVRAWGARATRHPVLVGEEMSAIALSAREATLSASARLRTLGHRLYYRPLAVGLLLMLFQQITGQPVVMAGSRAMLAAAGVTSRPDEVVAAFRLLVTLLTAATVDVAGRRPLLLTGASGMVTTLAVLCVMQLPVAAAMATEEQLALAGVATMAVFLACFQLSWGPISWLYCGEIFPLGIRGPAIAASNACGFSSSLAVTLLLPSLQRLLGVGGTYAACAAVCLAAVVTAHALVPETCGRSLEEIELYWGGDRMPSFETSSFSDWLP</sequence>
<dbReference type="InterPro" id="IPR005829">
    <property type="entry name" value="Sugar_transporter_CS"/>
</dbReference>
<reference evidence="8" key="1">
    <citation type="submission" date="2021-01" db="EMBL/GenBank/DDBJ databases">
        <authorList>
            <person name="Corre E."/>
            <person name="Pelletier E."/>
            <person name="Niang G."/>
            <person name="Scheremetjew M."/>
            <person name="Finn R."/>
            <person name="Kale V."/>
            <person name="Holt S."/>
            <person name="Cochrane G."/>
            <person name="Meng A."/>
            <person name="Brown T."/>
            <person name="Cohen L."/>
        </authorList>
    </citation>
    <scope>NUCLEOTIDE SEQUENCE</scope>
    <source>
        <strain evidence="8">CCMP219</strain>
    </source>
</reference>
<accession>A0A7R9YR06</accession>
<dbReference type="Pfam" id="PF00083">
    <property type="entry name" value="Sugar_tr"/>
    <property type="match status" value="1"/>
</dbReference>
<proteinExistence type="inferred from homology"/>
<dbReference type="PROSITE" id="PS00216">
    <property type="entry name" value="SUGAR_TRANSPORT_1"/>
    <property type="match status" value="1"/>
</dbReference>
<organism evidence="8">
    <name type="scientific">Chlamydomonas euryale</name>
    <dbReference type="NCBI Taxonomy" id="1486919"/>
    <lineage>
        <taxon>Eukaryota</taxon>
        <taxon>Viridiplantae</taxon>
        <taxon>Chlorophyta</taxon>
        <taxon>core chlorophytes</taxon>
        <taxon>Chlorophyceae</taxon>
        <taxon>CS clade</taxon>
        <taxon>Chlamydomonadales</taxon>
        <taxon>Chlamydomonadaceae</taxon>
        <taxon>Chlamydomonas</taxon>
    </lineage>
</organism>
<evidence type="ECO:0000256" key="4">
    <source>
        <dbReference type="ARBA" id="ARBA00022692"/>
    </source>
</evidence>
<evidence type="ECO:0008006" key="9">
    <source>
        <dbReference type="Google" id="ProtNLM"/>
    </source>
</evidence>
<dbReference type="InterPro" id="IPR050820">
    <property type="entry name" value="MFS_Sugar_Transporter"/>
</dbReference>
<name>A0A7R9YR06_9CHLO</name>
<feature type="transmembrane region" description="Helical" evidence="7">
    <location>
        <begin position="242"/>
        <end position="261"/>
    </location>
</feature>
<dbReference type="SUPFAM" id="SSF103473">
    <property type="entry name" value="MFS general substrate transporter"/>
    <property type="match status" value="1"/>
</dbReference>
<comment type="similarity">
    <text evidence="2">Belongs to the major facilitator superfamily. Sugar transporter (TC 2.A.1.1) family.</text>
</comment>
<dbReference type="GO" id="GO:1904659">
    <property type="term" value="P:D-glucose transmembrane transport"/>
    <property type="evidence" value="ECO:0007669"/>
    <property type="project" value="TreeGrafter"/>
</dbReference>
<dbReference type="InterPro" id="IPR036259">
    <property type="entry name" value="MFS_trans_sf"/>
</dbReference>